<dbReference type="InterPro" id="IPR055768">
    <property type="entry name" value="DUF7344"/>
</dbReference>
<feature type="compositionally biased region" description="Acidic residues" evidence="1">
    <location>
        <begin position="1"/>
        <end position="23"/>
    </location>
</feature>
<feature type="region of interest" description="Disordered" evidence="1">
    <location>
        <begin position="1"/>
        <end position="43"/>
    </location>
</feature>
<evidence type="ECO:0000256" key="1">
    <source>
        <dbReference type="SAM" id="MobiDB-lite"/>
    </source>
</evidence>
<accession>A0A8U0II09</accession>
<evidence type="ECO:0000313" key="4">
    <source>
        <dbReference type="Proteomes" id="UP000830434"/>
    </source>
</evidence>
<dbReference type="Proteomes" id="UP000830434">
    <property type="component" value="Chromosome"/>
</dbReference>
<feature type="compositionally biased region" description="Acidic residues" evidence="1">
    <location>
        <begin position="31"/>
        <end position="41"/>
    </location>
</feature>
<protein>
    <recommendedName>
        <fullName evidence="2">DUF7344 domain-containing protein</fullName>
    </recommendedName>
</protein>
<reference evidence="3" key="1">
    <citation type="submission" date="2022-04" db="EMBL/GenBank/DDBJ databases">
        <title>Diverse halophilic archaea isolated from saline environments.</title>
        <authorList>
            <person name="Cui H.-L."/>
        </authorList>
    </citation>
    <scope>NUCLEOTIDE SEQUENCE</scope>
    <source>
        <strain evidence="3">XZYJT40</strain>
    </source>
</reference>
<evidence type="ECO:0000259" key="2">
    <source>
        <dbReference type="Pfam" id="PF24035"/>
    </source>
</evidence>
<feature type="region of interest" description="Disordered" evidence="1">
    <location>
        <begin position="150"/>
        <end position="174"/>
    </location>
</feature>
<gene>
    <name evidence="3" type="ORF">M0R88_01230</name>
</gene>
<proteinExistence type="predicted"/>
<keyword evidence="4" id="KW-1185">Reference proteome</keyword>
<dbReference type="RefSeq" id="WP_248655150.1">
    <property type="nucleotide sequence ID" value="NZ_CP096658.1"/>
</dbReference>
<dbReference type="AlphaFoldDB" id="A0A8U0II09"/>
<evidence type="ECO:0000313" key="3">
    <source>
        <dbReference type="EMBL" id="UPW00740.1"/>
    </source>
</evidence>
<dbReference type="EMBL" id="CP096658">
    <property type="protein sequence ID" value="UPW00740.1"/>
    <property type="molecule type" value="Genomic_DNA"/>
</dbReference>
<organism evidence="3 4">
    <name type="scientific">Halorussus gelatinilyticus</name>
    <dbReference type="NCBI Taxonomy" id="2937524"/>
    <lineage>
        <taxon>Archaea</taxon>
        <taxon>Methanobacteriati</taxon>
        <taxon>Methanobacteriota</taxon>
        <taxon>Stenosarchaea group</taxon>
        <taxon>Halobacteria</taxon>
        <taxon>Halobacteriales</taxon>
        <taxon>Haladaptataceae</taxon>
        <taxon>Halorussus</taxon>
    </lineage>
</organism>
<dbReference type="KEGG" id="haxz:M0R88_01230"/>
<dbReference type="Pfam" id="PF24035">
    <property type="entry name" value="DUF7344"/>
    <property type="match status" value="1"/>
</dbReference>
<sequence length="174" mass="18954">MADDSTDDPNDAEDSPDAGDSPDVENSPAAEDPDGAAESDEAAASALVDTVFGAISSDRRRYALYYLRNRGKTDVETLATVVAGWTSTLGDPTAVVTPDDRERVRIALHHTHLPRLEREGFVRYDRETGTVELADVPELLDTVLARSLDQRRRGVGPRATDDSDWNDSRTDDAP</sequence>
<feature type="domain" description="DUF7344" evidence="2">
    <location>
        <begin position="52"/>
        <end position="132"/>
    </location>
</feature>
<dbReference type="GeneID" id="72188435"/>
<name>A0A8U0II09_9EURY</name>